<dbReference type="OrthoDB" id="9773293at2"/>
<dbReference type="PRINTS" id="PR00111">
    <property type="entry name" value="ABHYDROLASE"/>
</dbReference>
<reference evidence="3 4" key="1">
    <citation type="submission" date="2018-01" db="EMBL/GenBank/DDBJ databases">
        <authorList>
            <person name="Fu G.-Y."/>
        </authorList>
    </citation>
    <scope>NUCLEOTIDE SEQUENCE [LARGE SCALE GENOMIC DNA]</scope>
    <source>
        <strain evidence="3 4">SY39</strain>
    </source>
</reference>
<dbReference type="InterPro" id="IPR029058">
    <property type="entry name" value="AB_hydrolase_fold"/>
</dbReference>
<dbReference type="GO" id="GO:0047372">
    <property type="term" value="F:monoacylglycerol lipase activity"/>
    <property type="evidence" value="ECO:0007669"/>
    <property type="project" value="TreeGrafter"/>
</dbReference>
<name>A0A2I6S3G3_9RHOO</name>
<keyword evidence="3" id="KW-0378">Hydrolase</keyword>
<dbReference type="EMBL" id="CP025682">
    <property type="protein sequence ID" value="AUN93757.1"/>
    <property type="molecule type" value="Genomic_DNA"/>
</dbReference>
<evidence type="ECO:0000259" key="2">
    <source>
        <dbReference type="Pfam" id="PF00561"/>
    </source>
</evidence>
<dbReference type="InterPro" id="IPR050266">
    <property type="entry name" value="AB_hydrolase_sf"/>
</dbReference>
<proteinExistence type="predicted"/>
<dbReference type="Gene3D" id="3.40.50.1820">
    <property type="entry name" value="alpha/beta hydrolase"/>
    <property type="match status" value="1"/>
</dbReference>
<dbReference type="RefSeq" id="WP_102245831.1">
    <property type="nucleotide sequence ID" value="NZ_CP025682.1"/>
</dbReference>
<accession>A0A2I6S3G3</accession>
<dbReference type="Proteomes" id="UP000242205">
    <property type="component" value="Chromosome"/>
</dbReference>
<feature type="chain" id="PRO_5014369507" evidence="1">
    <location>
        <begin position="22"/>
        <end position="332"/>
    </location>
</feature>
<gene>
    <name evidence="3" type="ORF">C0099_01675</name>
</gene>
<keyword evidence="1" id="KW-0732">Signal</keyword>
<dbReference type="AlphaFoldDB" id="A0A2I6S3G3"/>
<dbReference type="InterPro" id="IPR000073">
    <property type="entry name" value="AB_hydrolase_1"/>
</dbReference>
<feature type="domain" description="AB hydrolase-1" evidence="2">
    <location>
        <begin position="68"/>
        <end position="317"/>
    </location>
</feature>
<keyword evidence="4" id="KW-1185">Reference proteome</keyword>
<organism evidence="3 4">
    <name type="scientific">Pseudazoarcus pumilus</name>
    <dbReference type="NCBI Taxonomy" id="2067960"/>
    <lineage>
        <taxon>Bacteria</taxon>
        <taxon>Pseudomonadati</taxon>
        <taxon>Pseudomonadota</taxon>
        <taxon>Betaproteobacteria</taxon>
        <taxon>Rhodocyclales</taxon>
        <taxon>Zoogloeaceae</taxon>
        <taxon>Pseudazoarcus</taxon>
    </lineage>
</organism>
<dbReference type="PRINTS" id="PR00412">
    <property type="entry name" value="EPOXHYDRLASE"/>
</dbReference>
<dbReference type="KEGG" id="atw:C0099_01675"/>
<dbReference type="GO" id="GO:0046464">
    <property type="term" value="P:acylglycerol catabolic process"/>
    <property type="evidence" value="ECO:0007669"/>
    <property type="project" value="TreeGrafter"/>
</dbReference>
<evidence type="ECO:0000313" key="4">
    <source>
        <dbReference type="Proteomes" id="UP000242205"/>
    </source>
</evidence>
<dbReference type="InterPro" id="IPR000639">
    <property type="entry name" value="Epox_hydrolase-like"/>
</dbReference>
<evidence type="ECO:0000256" key="1">
    <source>
        <dbReference type="SAM" id="SignalP"/>
    </source>
</evidence>
<dbReference type="Pfam" id="PF00561">
    <property type="entry name" value="Abhydrolase_1"/>
    <property type="match status" value="1"/>
</dbReference>
<dbReference type="SUPFAM" id="SSF53474">
    <property type="entry name" value="alpha/beta-Hydrolases"/>
    <property type="match status" value="1"/>
</dbReference>
<feature type="signal peptide" evidence="1">
    <location>
        <begin position="1"/>
        <end position="21"/>
    </location>
</feature>
<dbReference type="PANTHER" id="PTHR43798:SF33">
    <property type="entry name" value="HYDROLASE, PUTATIVE (AFU_ORTHOLOGUE AFUA_2G14860)-RELATED"/>
    <property type="match status" value="1"/>
</dbReference>
<evidence type="ECO:0000313" key="3">
    <source>
        <dbReference type="EMBL" id="AUN93757.1"/>
    </source>
</evidence>
<sequence length="332" mass="36940">MNRWLPPLLSALLAAPLAALAATPSYGPNLEGFEYPHEVGTFEFRSQGKDVRMAYMDVAPRGTPNGRTVVALHGKNFCGASWEDSIAALTGAGYRVVAPDQIGFCKSTKPDGYQYSFHQLAANTAALLDELGVEDHVVMGHSMGGMLATRYALLYPQRVERLVMVNPIGLEDWLAKGVPYISVGDWYAGQLKVTREGIKNYQLTTYYNGEWRPEFDRWVDMSAGMFNGPGKETVAWHSALTFDMIVTQPVYHEFHRLQVPTLLIIGEHDNTAIGKHLVSEEQRKALGDYRAMARDVAGRIPDVTLHLYPDLAHSPQVQDPARFHADLIRLLD</sequence>
<protein>
    <submittedName>
        <fullName evidence="3">Alpha/beta hydrolase</fullName>
    </submittedName>
</protein>
<dbReference type="GO" id="GO:0016020">
    <property type="term" value="C:membrane"/>
    <property type="evidence" value="ECO:0007669"/>
    <property type="project" value="TreeGrafter"/>
</dbReference>
<dbReference type="PANTHER" id="PTHR43798">
    <property type="entry name" value="MONOACYLGLYCEROL LIPASE"/>
    <property type="match status" value="1"/>
</dbReference>